<sequence>MPTHDKPVALVTGGSRGIGYGIAQALAAEGMSLVINGRRPEADIADALDGLKPAETLYCQADISDLDDHARMIDAIRERFGRLDVLVNNAGVAPDVRADLLDATPESFDRLIRINLRGPYFLTQAVARWMIEQRGADADRRPSIINVSSISAVVASTNRGDYCISKAGVGMSTQLWAARLGEHGIPVYEVRPGVIKTDMTAGVADKYDKLIAEGLTIEPRWGVPEDIGRAVATLASGGLSYATGNVLYIDGGLAAPRL</sequence>
<accession>A0A5C5VD18</accession>
<dbReference type="InterPro" id="IPR002347">
    <property type="entry name" value="SDR_fam"/>
</dbReference>
<dbReference type="Pfam" id="PF13561">
    <property type="entry name" value="adh_short_C2"/>
    <property type="match status" value="1"/>
</dbReference>
<comment type="caution">
    <text evidence="4">The sequence shown here is derived from an EMBL/GenBank/DDBJ whole genome shotgun (WGS) entry which is preliminary data.</text>
</comment>
<evidence type="ECO:0000256" key="1">
    <source>
        <dbReference type="ARBA" id="ARBA00006484"/>
    </source>
</evidence>
<proteinExistence type="inferred from homology"/>
<dbReference type="SMART" id="SM00822">
    <property type="entry name" value="PKS_KR"/>
    <property type="match status" value="1"/>
</dbReference>
<evidence type="ECO:0000313" key="4">
    <source>
        <dbReference type="EMBL" id="TWT36111.1"/>
    </source>
</evidence>
<dbReference type="PRINTS" id="PR00080">
    <property type="entry name" value="SDRFAMILY"/>
</dbReference>
<organism evidence="4 5">
    <name type="scientific">Posidoniimonas corsicana</name>
    <dbReference type="NCBI Taxonomy" id="1938618"/>
    <lineage>
        <taxon>Bacteria</taxon>
        <taxon>Pseudomonadati</taxon>
        <taxon>Planctomycetota</taxon>
        <taxon>Planctomycetia</taxon>
        <taxon>Pirellulales</taxon>
        <taxon>Lacipirellulaceae</taxon>
        <taxon>Posidoniimonas</taxon>
    </lineage>
</organism>
<name>A0A5C5VD18_9BACT</name>
<evidence type="ECO:0000259" key="3">
    <source>
        <dbReference type="SMART" id="SM00822"/>
    </source>
</evidence>
<dbReference type="GO" id="GO:0048038">
    <property type="term" value="F:quinone binding"/>
    <property type="evidence" value="ECO:0007669"/>
    <property type="project" value="TreeGrafter"/>
</dbReference>
<reference evidence="4 5" key="1">
    <citation type="submission" date="2019-02" db="EMBL/GenBank/DDBJ databases">
        <title>Deep-cultivation of Planctomycetes and their phenomic and genomic characterization uncovers novel biology.</title>
        <authorList>
            <person name="Wiegand S."/>
            <person name="Jogler M."/>
            <person name="Boedeker C."/>
            <person name="Pinto D."/>
            <person name="Vollmers J."/>
            <person name="Rivas-Marin E."/>
            <person name="Kohn T."/>
            <person name="Peeters S.H."/>
            <person name="Heuer A."/>
            <person name="Rast P."/>
            <person name="Oberbeckmann S."/>
            <person name="Bunk B."/>
            <person name="Jeske O."/>
            <person name="Meyerdierks A."/>
            <person name="Storesund J.E."/>
            <person name="Kallscheuer N."/>
            <person name="Luecker S."/>
            <person name="Lage O.M."/>
            <person name="Pohl T."/>
            <person name="Merkel B.J."/>
            <person name="Hornburger P."/>
            <person name="Mueller R.-W."/>
            <person name="Bruemmer F."/>
            <person name="Labrenz M."/>
            <person name="Spormann A.M."/>
            <person name="Op Den Camp H."/>
            <person name="Overmann J."/>
            <person name="Amann R."/>
            <person name="Jetten M.S.M."/>
            <person name="Mascher T."/>
            <person name="Medema M.H."/>
            <person name="Devos D.P."/>
            <person name="Kaster A.-K."/>
            <person name="Ovreas L."/>
            <person name="Rohde M."/>
            <person name="Galperin M.Y."/>
            <person name="Jogler C."/>
        </authorList>
    </citation>
    <scope>NUCLEOTIDE SEQUENCE [LARGE SCALE GENOMIC DNA]</scope>
    <source>
        <strain evidence="4 5">KOR34</strain>
    </source>
</reference>
<dbReference type="InterPro" id="IPR057326">
    <property type="entry name" value="KR_dom"/>
</dbReference>
<dbReference type="PRINTS" id="PR00081">
    <property type="entry name" value="GDHRDH"/>
</dbReference>
<dbReference type="GO" id="GO:0006633">
    <property type="term" value="P:fatty acid biosynthetic process"/>
    <property type="evidence" value="ECO:0007669"/>
    <property type="project" value="TreeGrafter"/>
</dbReference>
<dbReference type="Gene3D" id="3.40.50.720">
    <property type="entry name" value="NAD(P)-binding Rossmann-like Domain"/>
    <property type="match status" value="1"/>
</dbReference>
<dbReference type="OrthoDB" id="9803333at2"/>
<dbReference type="FunFam" id="3.40.50.720:FF:000084">
    <property type="entry name" value="Short-chain dehydrogenase reductase"/>
    <property type="match status" value="1"/>
</dbReference>
<dbReference type="EMBL" id="SIHJ01000001">
    <property type="protein sequence ID" value="TWT36111.1"/>
    <property type="molecule type" value="Genomic_DNA"/>
</dbReference>
<dbReference type="NCBIfam" id="NF009386">
    <property type="entry name" value="PRK12745.1"/>
    <property type="match status" value="1"/>
</dbReference>
<dbReference type="GO" id="GO:0004316">
    <property type="term" value="F:3-oxoacyl-[acyl-carrier-protein] reductase (NADPH) activity"/>
    <property type="evidence" value="ECO:0007669"/>
    <property type="project" value="UniProtKB-EC"/>
</dbReference>
<comment type="similarity">
    <text evidence="1">Belongs to the short-chain dehydrogenases/reductases (SDR) family.</text>
</comment>
<dbReference type="EC" id="1.1.1.100" evidence="4"/>
<evidence type="ECO:0000313" key="5">
    <source>
        <dbReference type="Proteomes" id="UP000316714"/>
    </source>
</evidence>
<dbReference type="Proteomes" id="UP000316714">
    <property type="component" value="Unassembled WGS sequence"/>
</dbReference>
<dbReference type="PANTHER" id="PTHR42760">
    <property type="entry name" value="SHORT-CHAIN DEHYDROGENASES/REDUCTASES FAMILY MEMBER"/>
    <property type="match status" value="1"/>
</dbReference>
<protein>
    <submittedName>
        <fullName evidence="4">3-oxoacyl-[acyl-carrier-protein] reductase FabG</fullName>
        <ecNumber evidence="4">1.1.1.100</ecNumber>
    </submittedName>
</protein>
<keyword evidence="2 4" id="KW-0560">Oxidoreductase</keyword>
<feature type="domain" description="Ketoreductase" evidence="3">
    <location>
        <begin position="7"/>
        <end position="179"/>
    </location>
</feature>
<gene>
    <name evidence="4" type="primary">fabG_4</name>
    <name evidence="4" type="ORF">KOR34_10100</name>
</gene>
<dbReference type="PANTHER" id="PTHR42760:SF133">
    <property type="entry name" value="3-OXOACYL-[ACYL-CARRIER-PROTEIN] REDUCTASE"/>
    <property type="match status" value="1"/>
</dbReference>
<dbReference type="RefSeq" id="WP_146562764.1">
    <property type="nucleotide sequence ID" value="NZ_SIHJ01000001.1"/>
</dbReference>
<evidence type="ECO:0000256" key="2">
    <source>
        <dbReference type="ARBA" id="ARBA00023002"/>
    </source>
</evidence>
<dbReference type="InterPro" id="IPR036291">
    <property type="entry name" value="NAD(P)-bd_dom_sf"/>
</dbReference>
<keyword evidence="5" id="KW-1185">Reference proteome</keyword>
<dbReference type="AlphaFoldDB" id="A0A5C5VD18"/>
<dbReference type="SUPFAM" id="SSF51735">
    <property type="entry name" value="NAD(P)-binding Rossmann-fold domains"/>
    <property type="match status" value="1"/>
</dbReference>